<dbReference type="GO" id="GO:0009231">
    <property type="term" value="P:riboflavin biosynthetic process"/>
    <property type="evidence" value="ECO:0007669"/>
    <property type="project" value="InterPro"/>
</dbReference>
<protein>
    <submittedName>
        <fullName evidence="2">Dihydrofolate reductase</fullName>
    </submittedName>
</protein>
<dbReference type="PANTHER" id="PTHR38011:SF11">
    <property type="entry name" value="2,5-DIAMINO-6-RIBOSYLAMINO-4(3H)-PYRIMIDINONE 5'-PHOSPHATE REDUCTASE"/>
    <property type="match status" value="1"/>
</dbReference>
<dbReference type="InterPro" id="IPR002734">
    <property type="entry name" value="RibDG_C"/>
</dbReference>
<evidence type="ECO:0000313" key="3">
    <source>
        <dbReference type="Proteomes" id="UP000256977"/>
    </source>
</evidence>
<comment type="caution">
    <text evidence="2">The sequence shown here is derived from an EMBL/GenBank/DDBJ whole genome shotgun (WGS) entry which is preliminary data.</text>
</comment>
<dbReference type="Gene3D" id="3.40.430.10">
    <property type="entry name" value="Dihydrofolate Reductase, subunit A"/>
    <property type="match status" value="1"/>
</dbReference>
<evidence type="ECO:0000259" key="1">
    <source>
        <dbReference type="Pfam" id="PF01872"/>
    </source>
</evidence>
<proteinExistence type="predicted"/>
<dbReference type="InterPro" id="IPR050765">
    <property type="entry name" value="Riboflavin_Biosynth_HTPR"/>
</dbReference>
<dbReference type="GO" id="GO:0008703">
    <property type="term" value="F:5-amino-6-(5-phosphoribosylamino)uracil reductase activity"/>
    <property type="evidence" value="ECO:0007669"/>
    <property type="project" value="InterPro"/>
</dbReference>
<name>A0A3D9KAT8_9BACL</name>
<dbReference type="InterPro" id="IPR024072">
    <property type="entry name" value="DHFR-like_dom_sf"/>
</dbReference>
<dbReference type="Pfam" id="PF01872">
    <property type="entry name" value="RibD_C"/>
    <property type="match status" value="1"/>
</dbReference>
<dbReference type="Proteomes" id="UP000256977">
    <property type="component" value="Unassembled WGS sequence"/>
</dbReference>
<dbReference type="SUPFAM" id="SSF53597">
    <property type="entry name" value="Dihydrofolate reductase-like"/>
    <property type="match status" value="1"/>
</dbReference>
<feature type="domain" description="Bacterial bifunctional deaminase-reductase C-terminal" evidence="1">
    <location>
        <begin position="5"/>
        <end position="182"/>
    </location>
</feature>
<sequence>MKMGKIIMQQFITLDGVMQAPGDLNEFEYGGWQLPYVGEEHLTLIIEQAYAVEALLLGRRTYESFAAAWPSATGMRGLADRMNGISKFVASRTLSQADWNATIIHGDATEEAAKLKQELRGDLLVVGSGDLAQTLMNNHLIDEYRLWVHPVILGRGQRLFRGESEKAAMRLMDSKALKSGVTIHTYQPEIMN</sequence>
<organism evidence="2 3">
    <name type="scientific">Cohnella phaseoli</name>
    <dbReference type="NCBI Taxonomy" id="456490"/>
    <lineage>
        <taxon>Bacteria</taxon>
        <taxon>Bacillati</taxon>
        <taxon>Bacillota</taxon>
        <taxon>Bacilli</taxon>
        <taxon>Bacillales</taxon>
        <taxon>Paenibacillaceae</taxon>
        <taxon>Cohnella</taxon>
    </lineage>
</organism>
<dbReference type="PANTHER" id="PTHR38011">
    <property type="entry name" value="DIHYDROFOLATE REDUCTASE FAMILY PROTEIN (AFU_ORTHOLOGUE AFUA_8G06820)"/>
    <property type="match status" value="1"/>
</dbReference>
<accession>A0A3D9KAT8</accession>
<dbReference type="EMBL" id="QRDZ01000008">
    <property type="protein sequence ID" value="RED83245.1"/>
    <property type="molecule type" value="Genomic_DNA"/>
</dbReference>
<gene>
    <name evidence="2" type="ORF">DFP98_10888</name>
</gene>
<reference evidence="2 3" key="1">
    <citation type="submission" date="2018-07" db="EMBL/GenBank/DDBJ databases">
        <title>Genomic Encyclopedia of Type Strains, Phase III (KMG-III): the genomes of soil and plant-associated and newly described type strains.</title>
        <authorList>
            <person name="Whitman W."/>
        </authorList>
    </citation>
    <scope>NUCLEOTIDE SEQUENCE [LARGE SCALE GENOMIC DNA]</scope>
    <source>
        <strain evidence="2 3">CECT 7287</strain>
    </source>
</reference>
<evidence type="ECO:0000313" key="2">
    <source>
        <dbReference type="EMBL" id="RED83245.1"/>
    </source>
</evidence>
<keyword evidence="3" id="KW-1185">Reference proteome</keyword>
<dbReference type="AlphaFoldDB" id="A0A3D9KAT8"/>